<sequence>MTKRGIMLPAVIVVFAMLAAPAAYAHVSGVFGDYLAGKDDPGATERLLADLAESRAEMERLSPQLQGMQQEFDAKAKSAKDKLGLYQAIGMDTYVPFILQGDDVVDAMAGVRLLEREVEGDLTDLERLYAEYAPVQAIRSSLSLHSRLLETIQGHLAARDRTVQEAEAMGGTRKNAVDYLSISEWISDLMTEDKEIDPLTHRLDEIWTQNIGYLRELREDGERLQNDPYRFITRKTEVSPYTLEDRLLNEQSPLTYYFLTDHAYVHLQRGPADLLLIGTVSKSDSAIALQWEAGFLNGFAVPDTVLKRLSGFKLDYAMLRAAGGDFIVELSNGSIIIQPVEYLKE</sequence>
<dbReference type="EMBL" id="JBHLWN010000079">
    <property type="protein sequence ID" value="MFC0215028.1"/>
    <property type="molecule type" value="Genomic_DNA"/>
</dbReference>
<protein>
    <recommendedName>
        <fullName evidence="4">SbsC C-terminal domain-containing protein</fullName>
    </recommendedName>
</protein>
<dbReference type="Proteomes" id="UP001589776">
    <property type="component" value="Unassembled WGS sequence"/>
</dbReference>
<reference evidence="2 3" key="1">
    <citation type="submission" date="2024-09" db="EMBL/GenBank/DDBJ databases">
        <authorList>
            <person name="Sun Q."/>
            <person name="Mori K."/>
        </authorList>
    </citation>
    <scope>NUCLEOTIDE SEQUENCE [LARGE SCALE GENOMIC DNA]</scope>
    <source>
        <strain evidence="2 3">CCM 7759</strain>
    </source>
</reference>
<evidence type="ECO:0008006" key="4">
    <source>
        <dbReference type="Google" id="ProtNLM"/>
    </source>
</evidence>
<name>A0ABV6DR36_9BACL</name>
<evidence type="ECO:0000313" key="2">
    <source>
        <dbReference type="EMBL" id="MFC0215028.1"/>
    </source>
</evidence>
<evidence type="ECO:0000256" key="1">
    <source>
        <dbReference type="SAM" id="SignalP"/>
    </source>
</evidence>
<accession>A0ABV6DR36</accession>
<feature type="signal peptide" evidence="1">
    <location>
        <begin position="1"/>
        <end position="25"/>
    </location>
</feature>
<gene>
    <name evidence="2" type="ORF">ACFFK0_21775</name>
</gene>
<comment type="caution">
    <text evidence="2">The sequence shown here is derived from an EMBL/GenBank/DDBJ whole genome shotgun (WGS) entry which is preliminary data.</text>
</comment>
<keyword evidence="3" id="KW-1185">Reference proteome</keyword>
<proteinExistence type="predicted"/>
<evidence type="ECO:0000313" key="3">
    <source>
        <dbReference type="Proteomes" id="UP001589776"/>
    </source>
</evidence>
<organism evidence="2 3">
    <name type="scientific">Paenibacillus chartarius</name>
    <dbReference type="NCBI Taxonomy" id="747481"/>
    <lineage>
        <taxon>Bacteria</taxon>
        <taxon>Bacillati</taxon>
        <taxon>Bacillota</taxon>
        <taxon>Bacilli</taxon>
        <taxon>Bacillales</taxon>
        <taxon>Paenibacillaceae</taxon>
        <taxon>Paenibacillus</taxon>
    </lineage>
</organism>
<dbReference type="RefSeq" id="WP_377472483.1">
    <property type="nucleotide sequence ID" value="NZ_JBHLWN010000079.1"/>
</dbReference>
<feature type="chain" id="PRO_5047341434" description="SbsC C-terminal domain-containing protein" evidence="1">
    <location>
        <begin position="26"/>
        <end position="345"/>
    </location>
</feature>
<keyword evidence="1" id="KW-0732">Signal</keyword>